<dbReference type="EMBL" id="QKNY01000007">
    <property type="protein sequence ID" value="RJX43598.1"/>
    <property type="molecule type" value="Genomic_DNA"/>
</dbReference>
<dbReference type="Proteomes" id="UP000276588">
    <property type="component" value="Unassembled WGS sequence"/>
</dbReference>
<dbReference type="OrthoDB" id="282728at2157"/>
<sequence>MADTKQGRDKQADDEAKRQRERDLEEARKRGDEAEPDAEDGDAPATCYRRDCAEPAAFVVLERYQEEGGHGAVEARVELCETHTAEESPVNLDAVYEDYVFRVEPLPDSA</sequence>
<feature type="compositionally biased region" description="Basic and acidic residues" evidence="1">
    <location>
        <begin position="1"/>
        <end position="33"/>
    </location>
</feature>
<evidence type="ECO:0000313" key="3">
    <source>
        <dbReference type="Proteomes" id="UP000276588"/>
    </source>
</evidence>
<keyword evidence="3" id="KW-1185">Reference proteome</keyword>
<comment type="caution">
    <text evidence="2">The sequence shown here is derived from an EMBL/GenBank/DDBJ whole genome shotgun (WGS) entry which is preliminary data.</text>
</comment>
<gene>
    <name evidence="2" type="ORF">DM826_04935</name>
</gene>
<proteinExistence type="predicted"/>
<feature type="region of interest" description="Disordered" evidence="1">
    <location>
        <begin position="1"/>
        <end position="46"/>
    </location>
</feature>
<dbReference type="RefSeq" id="WP_120102101.1">
    <property type="nucleotide sequence ID" value="NZ_QKNY01000007.1"/>
</dbReference>
<protein>
    <submittedName>
        <fullName evidence="2">Uncharacterized protein</fullName>
    </submittedName>
</protein>
<evidence type="ECO:0000256" key="1">
    <source>
        <dbReference type="SAM" id="MobiDB-lite"/>
    </source>
</evidence>
<reference evidence="2 3" key="1">
    <citation type="submission" date="2018-06" db="EMBL/GenBank/DDBJ databases">
        <title>Halonotius sp. F13-13 a new haloarchaeeon isolated from a solar saltern from Isla Cristina, Huelva, Spain.</title>
        <authorList>
            <person name="Duran-Viseras A."/>
            <person name="Sanchez-Porro C."/>
            <person name="Ventosa A."/>
        </authorList>
    </citation>
    <scope>NUCLEOTIDE SEQUENCE [LARGE SCALE GENOMIC DNA]</scope>
    <source>
        <strain evidence="2 3">F13-13</strain>
    </source>
</reference>
<name>A0A3A6PPP7_9EURY</name>
<dbReference type="AlphaFoldDB" id="A0A3A6PPP7"/>
<evidence type="ECO:0000313" key="2">
    <source>
        <dbReference type="EMBL" id="RJX43598.1"/>
    </source>
</evidence>
<accession>A0A3A6PPP7</accession>
<organism evidence="2 3">
    <name type="scientific">Halonotius aquaticus</name>
    <dbReference type="NCBI Taxonomy" id="2216978"/>
    <lineage>
        <taxon>Archaea</taxon>
        <taxon>Methanobacteriati</taxon>
        <taxon>Methanobacteriota</taxon>
        <taxon>Stenosarchaea group</taxon>
        <taxon>Halobacteria</taxon>
        <taxon>Halobacteriales</taxon>
        <taxon>Haloferacaceae</taxon>
        <taxon>Halonotius</taxon>
    </lineage>
</organism>